<dbReference type="EMBL" id="DS550388">
    <property type="protein sequence ID" value="EDR23180.1"/>
    <property type="molecule type" value="Genomic_DNA"/>
</dbReference>
<dbReference type="Proteomes" id="UP000008076">
    <property type="component" value="Unassembled WGS sequence"/>
</dbReference>
<dbReference type="Pfam" id="PF04073">
    <property type="entry name" value="tRNA_edit"/>
    <property type="match status" value="1"/>
</dbReference>
<keyword evidence="4" id="KW-1185">Reference proteome</keyword>
<dbReference type="Gene3D" id="3.90.960.10">
    <property type="entry name" value="YbaK/aminoacyl-tRNA synthetase-associated domain"/>
    <property type="match status" value="1"/>
</dbReference>
<evidence type="ECO:0000256" key="1">
    <source>
        <dbReference type="ARBA" id="ARBA00010201"/>
    </source>
</evidence>
<evidence type="ECO:0000259" key="2">
    <source>
        <dbReference type="Pfam" id="PF04073"/>
    </source>
</evidence>
<dbReference type="InterPro" id="IPR007214">
    <property type="entry name" value="YbaK/aa-tRNA-synth-assoc-dom"/>
</dbReference>
<sequence length="163" mass="18757">MNKAEVYAYLDEHKIQYEVTEHKAVFNMKEISDIKLPYPNSEAKNLFIRDDKKRSYYLLSVHGDKHVDLKKFRKDNNTRQLSFASDSDLLNTLGLISGAVSPLGILNDKERKVQVFIDKEFLNSADGLIGVHPNDNTATIWLKVNDLIDIIKSHENEVHVIEF</sequence>
<dbReference type="CDD" id="cd04335">
    <property type="entry name" value="PrdX_deacylase"/>
    <property type="match status" value="1"/>
</dbReference>
<protein>
    <recommendedName>
        <fullName evidence="2">YbaK/aminoacyl-tRNA synthetase-associated domain-containing protein</fullName>
    </recommendedName>
</protein>
<dbReference type="GeneID" id="5885578"/>
<dbReference type="RefSeq" id="XP_001740406.1">
    <property type="nucleotide sequence ID" value="XM_001740354.1"/>
</dbReference>
<dbReference type="SUPFAM" id="SSF55826">
    <property type="entry name" value="YbaK/ProRS associated domain"/>
    <property type="match status" value="1"/>
</dbReference>
<accession>B0EQL7</accession>
<dbReference type="GO" id="GO:0002161">
    <property type="term" value="F:aminoacyl-tRNA deacylase activity"/>
    <property type="evidence" value="ECO:0007669"/>
    <property type="project" value="InterPro"/>
</dbReference>
<dbReference type="InterPro" id="IPR040285">
    <property type="entry name" value="ProX/PRXD1"/>
</dbReference>
<organism evidence="4">
    <name type="scientific">Entamoeba dispar (strain ATCC PRA-260 / SAW760)</name>
    <dbReference type="NCBI Taxonomy" id="370354"/>
    <lineage>
        <taxon>Eukaryota</taxon>
        <taxon>Amoebozoa</taxon>
        <taxon>Evosea</taxon>
        <taxon>Archamoebae</taxon>
        <taxon>Mastigamoebida</taxon>
        <taxon>Entamoebidae</taxon>
        <taxon>Entamoeba</taxon>
    </lineage>
</organism>
<name>B0EQL7_ENTDS</name>
<reference evidence="4" key="1">
    <citation type="submission" date="2007-12" db="EMBL/GenBank/DDBJ databases">
        <title>Annotation of Entamoeba dispar SAW760.</title>
        <authorList>
            <person name="Lorenzi H."/>
            <person name="Inman J."/>
            <person name="Schobel S."/>
            <person name="Amedeo P."/>
            <person name="Caler E."/>
        </authorList>
    </citation>
    <scope>NUCLEOTIDE SEQUENCE [LARGE SCALE GENOMIC DNA]</scope>
    <source>
        <strain evidence="4">ATCC PRA-260 / SAW760</strain>
    </source>
</reference>
<dbReference type="InterPro" id="IPR036754">
    <property type="entry name" value="YbaK/aa-tRNA-synt-asso_dom_sf"/>
</dbReference>
<evidence type="ECO:0000313" key="4">
    <source>
        <dbReference type="Proteomes" id="UP000008076"/>
    </source>
</evidence>
<gene>
    <name evidence="3" type="ORF">EDI_257640</name>
</gene>
<dbReference type="VEuPathDB" id="AmoebaDB:EDI_257640"/>
<dbReference type="KEGG" id="edi:EDI_257640"/>
<dbReference type="OrthoDB" id="424586at2759"/>
<comment type="similarity">
    <text evidence="1">Belongs to the PRORSD1 family.</text>
</comment>
<evidence type="ECO:0000313" key="3">
    <source>
        <dbReference type="EMBL" id="EDR23180.1"/>
    </source>
</evidence>
<dbReference type="PANTHER" id="PTHR31423">
    <property type="entry name" value="YBAK DOMAIN-CONTAINING PROTEIN"/>
    <property type="match status" value="1"/>
</dbReference>
<proteinExistence type="inferred from homology"/>
<feature type="domain" description="YbaK/aminoacyl-tRNA synthetase-associated" evidence="2">
    <location>
        <begin position="27"/>
        <end position="149"/>
    </location>
</feature>
<dbReference type="AlphaFoldDB" id="B0EQL7"/>
<dbReference type="PANTHER" id="PTHR31423:SF3">
    <property type="entry name" value="PROLYL-TRNA SYNTHETASE ASSOCIATED DOMAIN-CONTAINING PROTEIN 1-RELATED"/>
    <property type="match status" value="1"/>
</dbReference>